<accession>A0A238ZEM3</accession>
<dbReference type="PROSITE" id="PS50928">
    <property type="entry name" value="ABC_TM1"/>
    <property type="match status" value="1"/>
</dbReference>
<dbReference type="InterPro" id="IPR035906">
    <property type="entry name" value="MetI-like_sf"/>
</dbReference>
<gene>
    <name evidence="10" type="ORF">SAMN04488503_1438</name>
</gene>
<organism evidence="10 11">
    <name type="scientific">Humidesulfovibrio mexicanus</name>
    <dbReference type="NCBI Taxonomy" id="147047"/>
    <lineage>
        <taxon>Bacteria</taxon>
        <taxon>Pseudomonadati</taxon>
        <taxon>Thermodesulfobacteriota</taxon>
        <taxon>Desulfovibrionia</taxon>
        <taxon>Desulfovibrionales</taxon>
        <taxon>Desulfovibrionaceae</taxon>
        <taxon>Humidesulfovibrio</taxon>
    </lineage>
</organism>
<dbReference type="InterPro" id="IPR043429">
    <property type="entry name" value="ArtM/GltK/GlnP/TcyL/YhdX-like"/>
</dbReference>
<evidence type="ECO:0000256" key="1">
    <source>
        <dbReference type="ARBA" id="ARBA00003159"/>
    </source>
</evidence>
<dbReference type="OrthoDB" id="5470298at2"/>
<evidence type="ECO:0000256" key="7">
    <source>
        <dbReference type="ARBA" id="ARBA00023136"/>
    </source>
</evidence>
<evidence type="ECO:0000256" key="6">
    <source>
        <dbReference type="ARBA" id="ARBA00022989"/>
    </source>
</evidence>
<proteinExistence type="inferred from homology"/>
<dbReference type="PANTHER" id="PTHR30614:SF20">
    <property type="entry name" value="GLUTAMINE TRANSPORT SYSTEM PERMEASE PROTEIN GLNP"/>
    <property type="match status" value="1"/>
</dbReference>
<dbReference type="InterPro" id="IPR000515">
    <property type="entry name" value="MetI-like"/>
</dbReference>
<keyword evidence="6 8" id="KW-1133">Transmembrane helix</keyword>
<keyword evidence="4 8" id="KW-0812">Transmembrane</keyword>
<evidence type="ECO:0000256" key="4">
    <source>
        <dbReference type="ARBA" id="ARBA00022692"/>
    </source>
</evidence>
<keyword evidence="8" id="KW-0813">Transport</keyword>
<evidence type="ECO:0000256" key="3">
    <source>
        <dbReference type="ARBA" id="ARBA00010072"/>
    </source>
</evidence>
<sequence length="320" mass="34110">MAGPRTSPPRSGRRTASAWLLDLAVLACVGGAIYWLAQGAADRLHYRWNWAALPQFLVYADTATGELRAGRLLSGLLATIRLSVLSGGLALVLGTLAGLMRVSPRLFWRLCGGAYVLSIRNTPPLVLIFLFTYFLSGQLIAATGLDSAIASLPPALLPVAEFLCGPARQIPSFLTAVITLGVIEGAYVAEIVRAGVQSVESGQWDAAKALGFPRWRTLAHVILPQAFRRMVPPLTGQFVSTVKDSAIVSVISIPELTFQAQELVNATSLAFEVWTLVFLLYLALGLPCSLVARRLEARLARSDRGGGQRQGAASACTAGL</sequence>
<evidence type="ECO:0000259" key="9">
    <source>
        <dbReference type="PROSITE" id="PS50928"/>
    </source>
</evidence>
<keyword evidence="11" id="KW-1185">Reference proteome</keyword>
<evidence type="ECO:0000313" key="11">
    <source>
        <dbReference type="Proteomes" id="UP000198324"/>
    </source>
</evidence>
<dbReference type="GO" id="GO:0006865">
    <property type="term" value="P:amino acid transport"/>
    <property type="evidence" value="ECO:0007669"/>
    <property type="project" value="UniProtKB-KW"/>
</dbReference>
<dbReference type="SUPFAM" id="SSF161098">
    <property type="entry name" value="MetI-like"/>
    <property type="match status" value="1"/>
</dbReference>
<comment type="subcellular location">
    <subcellularLocation>
        <location evidence="2 8">Cell membrane</location>
        <topology evidence="2 8">Multi-pass membrane protein</topology>
    </subcellularLocation>
</comment>
<evidence type="ECO:0000256" key="2">
    <source>
        <dbReference type="ARBA" id="ARBA00004651"/>
    </source>
</evidence>
<dbReference type="RefSeq" id="WP_089273161.1">
    <property type="nucleotide sequence ID" value="NZ_FZOC01000002.1"/>
</dbReference>
<dbReference type="Gene3D" id="1.10.3720.10">
    <property type="entry name" value="MetI-like"/>
    <property type="match status" value="1"/>
</dbReference>
<feature type="domain" description="ABC transmembrane type-1" evidence="9">
    <location>
        <begin position="76"/>
        <end position="292"/>
    </location>
</feature>
<evidence type="ECO:0000313" key="10">
    <source>
        <dbReference type="EMBL" id="SNR81193.1"/>
    </source>
</evidence>
<dbReference type="GO" id="GO:0005886">
    <property type="term" value="C:plasma membrane"/>
    <property type="evidence" value="ECO:0007669"/>
    <property type="project" value="UniProtKB-SubCell"/>
</dbReference>
<name>A0A238ZEM3_9BACT</name>
<dbReference type="Pfam" id="PF00528">
    <property type="entry name" value="BPD_transp_1"/>
    <property type="match status" value="1"/>
</dbReference>
<protein>
    <submittedName>
        <fullName evidence="10">Amino acid ABC transporter membrane protein 2, PAAT family</fullName>
    </submittedName>
</protein>
<dbReference type="Proteomes" id="UP000198324">
    <property type="component" value="Unassembled WGS sequence"/>
</dbReference>
<dbReference type="AlphaFoldDB" id="A0A238ZEM3"/>
<reference evidence="10 11" key="1">
    <citation type="submission" date="2017-06" db="EMBL/GenBank/DDBJ databases">
        <authorList>
            <person name="Kim H.J."/>
            <person name="Triplett B.A."/>
        </authorList>
    </citation>
    <scope>NUCLEOTIDE SEQUENCE [LARGE SCALE GENOMIC DNA]</scope>
    <source>
        <strain evidence="10 11">DSM 13116</strain>
    </source>
</reference>
<comment type="similarity">
    <text evidence="3">Belongs to the binding-protein-dependent transport system permease family. HisMQ subfamily.</text>
</comment>
<feature type="transmembrane region" description="Helical" evidence="8">
    <location>
        <begin position="20"/>
        <end position="37"/>
    </location>
</feature>
<evidence type="ECO:0000256" key="8">
    <source>
        <dbReference type="RuleBase" id="RU363032"/>
    </source>
</evidence>
<comment type="function">
    <text evidence="1">Part of the binding-protein-dependent transport system for glutamine; probably responsible for the translocation of the substrate across the membrane.</text>
</comment>
<feature type="transmembrane region" description="Helical" evidence="8">
    <location>
        <begin position="76"/>
        <end position="99"/>
    </location>
</feature>
<dbReference type="GO" id="GO:0055085">
    <property type="term" value="P:transmembrane transport"/>
    <property type="evidence" value="ECO:0007669"/>
    <property type="project" value="InterPro"/>
</dbReference>
<feature type="transmembrane region" description="Helical" evidence="8">
    <location>
        <begin position="273"/>
        <end position="292"/>
    </location>
</feature>
<keyword evidence="7 8" id="KW-0472">Membrane</keyword>
<dbReference type="PANTHER" id="PTHR30614">
    <property type="entry name" value="MEMBRANE COMPONENT OF AMINO ACID ABC TRANSPORTER"/>
    <property type="match status" value="1"/>
</dbReference>
<dbReference type="CDD" id="cd06261">
    <property type="entry name" value="TM_PBP2"/>
    <property type="match status" value="1"/>
</dbReference>
<evidence type="ECO:0000256" key="5">
    <source>
        <dbReference type="ARBA" id="ARBA00022970"/>
    </source>
</evidence>
<keyword evidence="5" id="KW-0029">Amino-acid transport</keyword>
<dbReference type="EMBL" id="FZOC01000002">
    <property type="protein sequence ID" value="SNR81193.1"/>
    <property type="molecule type" value="Genomic_DNA"/>
</dbReference>